<name>A0A5A7R5E7_STRAF</name>
<sequence>MGLPIPIAAFSMIADIWLPMTLGLLRGCLLECKYILRTPSSCVTSKLRRKSKKKKGSRITLQSPNSWEEFWVTMMLLQVSLLPLCIYATLEILIVMLDSLQTLVRLVSYYLTSYVGWKVRYAEYSLTRRTLKVAKGLQLQTKITIY</sequence>
<protein>
    <submittedName>
        <fullName evidence="1">Yippee family putative zinc-binding protein</fullName>
    </submittedName>
</protein>
<keyword evidence="2" id="KW-1185">Reference proteome</keyword>
<reference evidence="2" key="1">
    <citation type="journal article" date="2019" name="Curr. Biol.">
        <title>Genome Sequence of Striga asiatica Provides Insight into the Evolution of Plant Parasitism.</title>
        <authorList>
            <person name="Yoshida S."/>
            <person name="Kim S."/>
            <person name="Wafula E.K."/>
            <person name="Tanskanen J."/>
            <person name="Kim Y.M."/>
            <person name="Honaas L."/>
            <person name="Yang Z."/>
            <person name="Spallek T."/>
            <person name="Conn C.E."/>
            <person name="Ichihashi Y."/>
            <person name="Cheong K."/>
            <person name="Cui S."/>
            <person name="Der J.P."/>
            <person name="Gundlach H."/>
            <person name="Jiao Y."/>
            <person name="Hori C."/>
            <person name="Ishida J.K."/>
            <person name="Kasahara H."/>
            <person name="Kiba T."/>
            <person name="Kim M.S."/>
            <person name="Koo N."/>
            <person name="Laohavisit A."/>
            <person name="Lee Y.H."/>
            <person name="Lumba S."/>
            <person name="McCourt P."/>
            <person name="Mortimer J.C."/>
            <person name="Mutuku J.M."/>
            <person name="Nomura T."/>
            <person name="Sasaki-Sekimoto Y."/>
            <person name="Seto Y."/>
            <person name="Wang Y."/>
            <person name="Wakatake T."/>
            <person name="Sakakibara H."/>
            <person name="Demura T."/>
            <person name="Yamaguchi S."/>
            <person name="Yoneyama K."/>
            <person name="Manabe R.I."/>
            <person name="Nelson D.C."/>
            <person name="Schulman A.H."/>
            <person name="Timko M.P."/>
            <person name="dePamphilis C.W."/>
            <person name="Choi D."/>
            <person name="Shirasu K."/>
        </authorList>
    </citation>
    <scope>NUCLEOTIDE SEQUENCE [LARGE SCALE GENOMIC DNA]</scope>
    <source>
        <strain evidence="2">cv. UVA1</strain>
    </source>
</reference>
<dbReference type="AlphaFoldDB" id="A0A5A7R5E7"/>
<accession>A0A5A7R5E7</accession>
<gene>
    <name evidence="1" type="ORF">STAS_30118</name>
</gene>
<comment type="caution">
    <text evidence="1">The sequence shown here is derived from an EMBL/GenBank/DDBJ whole genome shotgun (WGS) entry which is preliminary data.</text>
</comment>
<dbReference type="EMBL" id="BKCP01010403">
    <property type="protein sequence ID" value="GER52648.1"/>
    <property type="molecule type" value="Genomic_DNA"/>
</dbReference>
<evidence type="ECO:0000313" key="1">
    <source>
        <dbReference type="EMBL" id="GER52648.1"/>
    </source>
</evidence>
<organism evidence="1 2">
    <name type="scientific">Striga asiatica</name>
    <name type="common">Asiatic witchweed</name>
    <name type="synonym">Buchnera asiatica</name>
    <dbReference type="NCBI Taxonomy" id="4170"/>
    <lineage>
        <taxon>Eukaryota</taxon>
        <taxon>Viridiplantae</taxon>
        <taxon>Streptophyta</taxon>
        <taxon>Embryophyta</taxon>
        <taxon>Tracheophyta</taxon>
        <taxon>Spermatophyta</taxon>
        <taxon>Magnoliopsida</taxon>
        <taxon>eudicotyledons</taxon>
        <taxon>Gunneridae</taxon>
        <taxon>Pentapetalae</taxon>
        <taxon>asterids</taxon>
        <taxon>lamiids</taxon>
        <taxon>Lamiales</taxon>
        <taxon>Orobanchaceae</taxon>
        <taxon>Buchnereae</taxon>
        <taxon>Striga</taxon>
    </lineage>
</organism>
<evidence type="ECO:0000313" key="2">
    <source>
        <dbReference type="Proteomes" id="UP000325081"/>
    </source>
</evidence>
<dbReference type="Proteomes" id="UP000325081">
    <property type="component" value="Unassembled WGS sequence"/>
</dbReference>
<proteinExistence type="predicted"/>